<feature type="transmembrane region" description="Helical" evidence="6">
    <location>
        <begin position="57"/>
        <end position="76"/>
    </location>
</feature>
<evidence type="ECO:0000256" key="6">
    <source>
        <dbReference type="SAM" id="Phobius"/>
    </source>
</evidence>
<feature type="transmembrane region" description="Helical" evidence="6">
    <location>
        <begin position="225"/>
        <end position="242"/>
    </location>
</feature>
<gene>
    <name evidence="8" type="ORF">HG15A2_02010</name>
</gene>
<feature type="transmembrane region" description="Helical" evidence="6">
    <location>
        <begin position="403"/>
        <end position="421"/>
    </location>
</feature>
<feature type="domain" description="O-antigen ligase-related" evidence="7">
    <location>
        <begin position="271"/>
        <end position="411"/>
    </location>
</feature>
<keyword evidence="3 6" id="KW-1133">Transmembrane helix</keyword>
<evidence type="ECO:0000256" key="5">
    <source>
        <dbReference type="PROSITE-ProRule" id="PRU00339"/>
    </source>
</evidence>
<feature type="repeat" description="TPR" evidence="5">
    <location>
        <begin position="661"/>
        <end position="694"/>
    </location>
</feature>
<sequence length="866" mass="95590">MPRPHIPVAGLPKMRPAVALEWHAQESRWDWFFLVVLACLLLFLPFSLGAVEPWSELVVVSTACLLVIGLLVRTWLDRSFRVAWSWTYLPLACVLALIIFQLMRLPSGLLEAISPRTTQLRGELLGPLASSPQAGSNLSLYAYETAHDLRMALVFTALFVTTVSVFRSSEQIRRALLVVFLVGCAEASIALLQILSLSTSIHWGWVNRGSVVTSGSFLNHSHFCQFVNLTLGAGVALLLVQMKQDNRRGRGHASRLVDLKGSRYLRPITGIVLCAVAVFTSMGRNGVLSLLLASGVVGVLLFRRGVLSVRGWALGMVPWCVALVLFLTCFDTVYDRLATFEDRQHLDTRLEMTSSTLRAWWDFPLWGTGLGTHEYVFPLYDVNTTTSMAEHADNDWAQLLEEFGVVGGVAVLAFVLSIFYVAGRLMISGKTALSTAAFGLCIGLLATAWHSLSDFGQHLPGIFSVTAVVAGLVVAIARREAYKTNARKPRSSSGPSFPRLSRGLWRLLATGCLLLVCWWAVAGAFSSYRGAAWNNIALGIERQISERDWQGSDEDYVDLITATQQASEAEPRNVKFGHLLNLSRWRSISRVRDPKTGQIMLEPEALPFVSRIAEELAGLRLACPVYGPLYGLEGELRLLVLGEPLGSDLIQQAARLIPYDPQANLLAGQLAVREGRDSEAVDYLNRAVALSPTQFQRVARLYLEEMQRPQLAVDLAGDNYQRMKQLSQIIENIESVRSSQTSSVSNRQLIEELESLALARLRELVSTGEASASEIANLAVAELQDENPDAAIDLYRRALGQRYGQVSWRLALARVLITVGDHEQAIREARICLRLSPELQAARQIIGDLSVLPADPENDARPVRED</sequence>
<comment type="subcellular location">
    <subcellularLocation>
        <location evidence="1">Membrane</location>
        <topology evidence="1">Multi-pass membrane protein</topology>
    </subcellularLocation>
</comment>
<evidence type="ECO:0000256" key="4">
    <source>
        <dbReference type="ARBA" id="ARBA00023136"/>
    </source>
</evidence>
<keyword evidence="8" id="KW-0436">Ligase</keyword>
<dbReference type="EMBL" id="CP036263">
    <property type="protein sequence ID" value="QDS96942.1"/>
    <property type="molecule type" value="Genomic_DNA"/>
</dbReference>
<keyword evidence="5" id="KW-0802">TPR repeat</keyword>
<dbReference type="Pfam" id="PF13432">
    <property type="entry name" value="TPR_16"/>
    <property type="match status" value="2"/>
</dbReference>
<evidence type="ECO:0000313" key="8">
    <source>
        <dbReference type="EMBL" id="QDS96942.1"/>
    </source>
</evidence>
<dbReference type="InterPro" id="IPR051533">
    <property type="entry name" value="WaaL-like"/>
</dbReference>
<feature type="transmembrane region" description="Helical" evidence="6">
    <location>
        <begin position="286"/>
        <end position="302"/>
    </location>
</feature>
<dbReference type="SMART" id="SM00028">
    <property type="entry name" value="TPR"/>
    <property type="match status" value="3"/>
</dbReference>
<evidence type="ECO:0000313" key="9">
    <source>
        <dbReference type="Proteomes" id="UP000319852"/>
    </source>
</evidence>
<dbReference type="InterPro" id="IPR011990">
    <property type="entry name" value="TPR-like_helical_dom_sf"/>
</dbReference>
<reference evidence="8 9" key="1">
    <citation type="submission" date="2019-02" db="EMBL/GenBank/DDBJ databases">
        <title>Deep-cultivation of Planctomycetes and their phenomic and genomic characterization uncovers novel biology.</title>
        <authorList>
            <person name="Wiegand S."/>
            <person name="Jogler M."/>
            <person name="Boedeker C."/>
            <person name="Pinto D."/>
            <person name="Vollmers J."/>
            <person name="Rivas-Marin E."/>
            <person name="Kohn T."/>
            <person name="Peeters S.H."/>
            <person name="Heuer A."/>
            <person name="Rast P."/>
            <person name="Oberbeckmann S."/>
            <person name="Bunk B."/>
            <person name="Jeske O."/>
            <person name="Meyerdierks A."/>
            <person name="Storesund J.E."/>
            <person name="Kallscheuer N."/>
            <person name="Luecker S."/>
            <person name="Lage O.M."/>
            <person name="Pohl T."/>
            <person name="Merkel B.J."/>
            <person name="Hornburger P."/>
            <person name="Mueller R.-W."/>
            <person name="Bruemmer F."/>
            <person name="Labrenz M."/>
            <person name="Spormann A.M."/>
            <person name="Op den Camp H."/>
            <person name="Overmann J."/>
            <person name="Amann R."/>
            <person name="Jetten M.S.M."/>
            <person name="Mascher T."/>
            <person name="Medema M.H."/>
            <person name="Devos D.P."/>
            <person name="Kaster A.-K."/>
            <person name="Ovreas L."/>
            <person name="Rohde M."/>
            <person name="Galperin M.Y."/>
            <person name="Jogler C."/>
        </authorList>
    </citation>
    <scope>NUCLEOTIDE SEQUENCE [LARGE SCALE GENOMIC DNA]</scope>
    <source>
        <strain evidence="8 9">HG15A2</strain>
    </source>
</reference>
<feature type="transmembrane region" description="Helical" evidence="6">
    <location>
        <begin position="433"/>
        <end position="452"/>
    </location>
</feature>
<feature type="transmembrane region" description="Helical" evidence="6">
    <location>
        <begin position="458"/>
        <end position="477"/>
    </location>
</feature>
<evidence type="ECO:0000256" key="2">
    <source>
        <dbReference type="ARBA" id="ARBA00022692"/>
    </source>
</evidence>
<dbReference type="Pfam" id="PF04932">
    <property type="entry name" value="Wzy_C"/>
    <property type="match status" value="1"/>
</dbReference>
<dbReference type="KEGG" id="amob:HG15A2_02010"/>
<organism evidence="8 9">
    <name type="scientific">Adhaeretor mobilis</name>
    <dbReference type="NCBI Taxonomy" id="1930276"/>
    <lineage>
        <taxon>Bacteria</taxon>
        <taxon>Pseudomonadati</taxon>
        <taxon>Planctomycetota</taxon>
        <taxon>Planctomycetia</taxon>
        <taxon>Pirellulales</taxon>
        <taxon>Lacipirellulaceae</taxon>
        <taxon>Adhaeretor</taxon>
    </lineage>
</organism>
<dbReference type="SUPFAM" id="SSF48452">
    <property type="entry name" value="TPR-like"/>
    <property type="match status" value="1"/>
</dbReference>
<feature type="transmembrane region" description="Helical" evidence="6">
    <location>
        <begin position="31"/>
        <end position="51"/>
    </location>
</feature>
<dbReference type="PANTHER" id="PTHR37422">
    <property type="entry name" value="TEICHURONIC ACID BIOSYNTHESIS PROTEIN TUAE"/>
    <property type="match status" value="1"/>
</dbReference>
<evidence type="ECO:0000259" key="7">
    <source>
        <dbReference type="Pfam" id="PF04932"/>
    </source>
</evidence>
<dbReference type="PROSITE" id="PS50005">
    <property type="entry name" value="TPR"/>
    <property type="match status" value="1"/>
</dbReference>
<dbReference type="PANTHER" id="PTHR37422:SF13">
    <property type="entry name" value="LIPOPOLYSACCHARIDE BIOSYNTHESIS PROTEIN PA4999-RELATED"/>
    <property type="match status" value="1"/>
</dbReference>
<dbReference type="InterPro" id="IPR007016">
    <property type="entry name" value="O-antigen_ligase-rel_domated"/>
</dbReference>
<feature type="transmembrane region" description="Helical" evidence="6">
    <location>
        <begin position="178"/>
        <end position="205"/>
    </location>
</feature>
<accession>A0A517MPZ8</accession>
<name>A0A517MPZ8_9BACT</name>
<dbReference type="InterPro" id="IPR019734">
    <property type="entry name" value="TPR_rpt"/>
</dbReference>
<feature type="transmembrane region" description="Helical" evidence="6">
    <location>
        <begin position="503"/>
        <end position="521"/>
    </location>
</feature>
<keyword evidence="4 6" id="KW-0472">Membrane</keyword>
<protein>
    <submittedName>
        <fullName evidence="8">O-Antigen ligase</fullName>
    </submittedName>
</protein>
<feature type="transmembrane region" description="Helical" evidence="6">
    <location>
        <begin position="314"/>
        <end position="334"/>
    </location>
</feature>
<dbReference type="GO" id="GO:0016874">
    <property type="term" value="F:ligase activity"/>
    <property type="evidence" value="ECO:0007669"/>
    <property type="project" value="UniProtKB-KW"/>
</dbReference>
<keyword evidence="9" id="KW-1185">Reference proteome</keyword>
<feature type="transmembrane region" description="Helical" evidence="6">
    <location>
        <begin position="149"/>
        <end position="166"/>
    </location>
</feature>
<dbReference type="AlphaFoldDB" id="A0A517MPZ8"/>
<evidence type="ECO:0000256" key="1">
    <source>
        <dbReference type="ARBA" id="ARBA00004141"/>
    </source>
</evidence>
<proteinExistence type="predicted"/>
<dbReference type="Gene3D" id="1.25.40.10">
    <property type="entry name" value="Tetratricopeptide repeat domain"/>
    <property type="match status" value="2"/>
</dbReference>
<evidence type="ECO:0000256" key="3">
    <source>
        <dbReference type="ARBA" id="ARBA00022989"/>
    </source>
</evidence>
<feature type="transmembrane region" description="Helical" evidence="6">
    <location>
        <begin position="263"/>
        <end position="280"/>
    </location>
</feature>
<keyword evidence="2 6" id="KW-0812">Transmembrane</keyword>
<dbReference type="RefSeq" id="WP_218932231.1">
    <property type="nucleotide sequence ID" value="NZ_CP036263.1"/>
</dbReference>
<feature type="transmembrane region" description="Helical" evidence="6">
    <location>
        <begin position="83"/>
        <end position="103"/>
    </location>
</feature>
<dbReference type="Proteomes" id="UP000319852">
    <property type="component" value="Chromosome"/>
</dbReference>
<dbReference type="GO" id="GO:0016020">
    <property type="term" value="C:membrane"/>
    <property type="evidence" value="ECO:0007669"/>
    <property type="project" value="UniProtKB-SubCell"/>
</dbReference>